<dbReference type="SUPFAM" id="SSF140383">
    <property type="entry name" value="BSD domain-like"/>
    <property type="match status" value="1"/>
</dbReference>
<dbReference type="Pfam" id="PF03909">
    <property type="entry name" value="BSD"/>
    <property type="match status" value="1"/>
</dbReference>
<dbReference type="InterPro" id="IPR035925">
    <property type="entry name" value="BSD_dom_sf"/>
</dbReference>
<feature type="compositionally biased region" description="Acidic residues" evidence="1">
    <location>
        <begin position="688"/>
        <end position="697"/>
    </location>
</feature>
<organism evidence="4 5">
    <name type="scientific">Amblyomma americanum</name>
    <name type="common">Lone star tick</name>
    <dbReference type="NCBI Taxonomy" id="6943"/>
    <lineage>
        <taxon>Eukaryota</taxon>
        <taxon>Metazoa</taxon>
        <taxon>Ecdysozoa</taxon>
        <taxon>Arthropoda</taxon>
        <taxon>Chelicerata</taxon>
        <taxon>Arachnida</taxon>
        <taxon>Acari</taxon>
        <taxon>Parasitiformes</taxon>
        <taxon>Ixodida</taxon>
        <taxon>Ixodoidea</taxon>
        <taxon>Ixodidae</taxon>
        <taxon>Amblyomminae</taxon>
        <taxon>Amblyomma</taxon>
    </lineage>
</organism>
<accession>A0AAQ4E1C8</accession>
<dbReference type="PANTHER" id="PTHR16019:SF5">
    <property type="entry name" value="BSD DOMAIN-CONTAINING PROTEIN 1"/>
    <property type="match status" value="1"/>
</dbReference>
<comment type="caution">
    <text evidence="4">The sequence shown here is derived from an EMBL/GenBank/DDBJ whole genome shotgun (WGS) entry which is preliminary data.</text>
</comment>
<dbReference type="InterPro" id="IPR011992">
    <property type="entry name" value="EF-hand-dom_pair"/>
</dbReference>
<feature type="domain" description="BSD" evidence="3">
    <location>
        <begin position="390"/>
        <end position="442"/>
    </location>
</feature>
<feature type="region of interest" description="Disordered" evidence="1">
    <location>
        <begin position="57"/>
        <end position="177"/>
    </location>
</feature>
<gene>
    <name evidence="4" type="ORF">V5799_015017</name>
</gene>
<sequence length="697" mass="76331">MSFTKEDELGDSQVAELRDLFFKFDTDRSGTVAFEHVDEILRTAARVITDPEFKKLVKSTVPADLEKKARSRRRRRLPRRARNRDRRRHPLSRPSGPAKGPRQSRDRDRSPPGRGPDRDPERAPEPALEKGPEADLEKGPEPDPERGPEPALEKGPGRDPLVRLESHPERAQEAGQTAARVVLRAQPAPRARLAPQALPSRWSPPTLQLRRPAARSRRDEANASSFGFLFVNFNHTSVLCRCHRKHVKMAEGTNPDEGTPWWNSWLQTAKDKSSTAYEFFKRDLTEFSSTVQQDTAQAVSSTAAFVRDKLKLDGENSVTSKAKEGLTSLIGSISEALSPTWDPADDELSVIHDNEVHPVDRWQACLHSILVDRNTYCHEPDSPPEVYETWLETFNMNDHKDEIAEILLNHAEVQGLYDELVPNAVSHEEFWQRYFFRAFQLWQAEEELVNSVQQSSERLSISGVDSDHLLETLAASPGGARLGSRPMVVPPNTPNAPSAEQSGSNSPQPAKATATPAGDAGCDVMGPLTPEEREEQEGDEEQTRTLPNNPGKVLESKELPPVSAAAVLAAKLSSRVKAAVAAADDSASEENTSTAAAIDTTESRSQSAEVSGAEERLAAAPSATAEAKKAAVLSPGGTSGEASTKGPDSESSSGKDLSDWEEFELELADTDVATTPSVAKPASHSASEGDDDWEKWE</sequence>
<dbReference type="InterPro" id="IPR005607">
    <property type="entry name" value="BSD_dom"/>
</dbReference>
<dbReference type="GO" id="GO:0005509">
    <property type="term" value="F:calcium ion binding"/>
    <property type="evidence" value="ECO:0007669"/>
    <property type="project" value="InterPro"/>
</dbReference>
<name>A0AAQ4E1C8_AMBAM</name>
<feature type="region of interest" description="Disordered" evidence="1">
    <location>
        <begin position="190"/>
        <end position="218"/>
    </location>
</feature>
<reference evidence="4 5" key="1">
    <citation type="journal article" date="2023" name="Arcadia Sci">
        <title>De novo assembly of a long-read Amblyomma americanum tick genome.</title>
        <authorList>
            <person name="Chou S."/>
            <person name="Poskanzer K.E."/>
            <person name="Rollins M."/>
            <person name="Thuy-Boun P.S."/>
        </authorList>
    </citation>
    <scope>NUCLEOTIDE SEQUENCE [LARGE SCALE GENOMIC DNA]</scope>
    <source>
        <strain evidence="4">F_SG_1</strain>
        <tissue evidence="4">Salivary glands</tissue>
    </source>
</reference>
<dbReference type="SUPFAM" id="SSF47473">
    <property type="entry name" value="EF-hand"/>
    <property type="match status" value="1"/>
</dbReference>
<dbReference type="PANTHER" id="PTHR16019">
    <property type="entry name" value="SYNAPSE-ASSOCIATED PROTEIN"/>
    <property type="match status" value="1"/>
</dbReference>
<evidence type="ECO:0000256" key="1">
    <source>
        <dbReference type="SAM" id="MobiDB-lite"/>
    </source>
</evidence>
<dbReference type="Gene3D" id="1.10.238.10">
    <property type="entry name" value="EF-hand"/>
    <property type="match status" value="1"/>
</dbReference>
<dbReference type="InterPro" id="IPR002048">
    <property type="entry name" value="EF_hand_dom"/>
</dbReference>
<feature type="compositionally biased region" description="Low complexity" evidence="1">
    <location>
        <begin position="574"/>
        <end position="597"/>
    </location>
</feature>
<dbReference type="GO" id="GO:0005737">
    <property type="term" value="C:cytoplasm"/>
    <property type="evidence" value="ECO:0007669"/>
    <property type="project" value="TreeGrafter"/>
</dbReference>
<feature type="compositionally biased region" description="Low complexity" evidence="1">
    <location>
        <begin position="190"/>
        <end position="199"/>
    </location>
</feature>
<feature type="compositionally biased region" description="Basic and acidic residues" evidence="1">
    <location>
        <begin position="103"/>
        <end position="172"/>
    </location>
</feature>
<evidence type="ECO:0000313" key="5">
    <source>
        <dbReference type="Proteomes" id="UP001321473"/>
    </source>
</evidence>
<feature type="compositionally biased region" description="Polar residues" evidence="1">
    <location>
        <begin position="495"/>
        <end position="508"/>
    </location>
</feature>
<feature type="region of interest" description="Disordered" evidence="1">
    <location>
        <begin position="574"/>
        <end position="697"/>
    </location>
</feature>
<evidence type="ECO:0000313" key="4">
    <source>
        <dbReference type="EMBL" id="KAK8768518.1"/>
    </source>
</evidence>
<feature type="region of interest" description="Disordered" evidence="1">
    <location>
        <begin position="476"/>
        <end position="560"/>
    </location>
</feature>
<dbReference type="PROSITE" id="PS50858">
    <property type="entry name" value="BSD"/>
    <property type="match status" value="1"/>
</dbReference>
<feature type="compositionally biased region" description="Acidic residues" evidence="1">
    <location>
        <begin position="659"/>
        <end position="669"/>
    </location>
</feature>
<dbReference type="Gene3D" id="1.10.3970.10">
    <property type="entry name" value="BSD domain"/>
    <property type="match status" value="1"/>
</dbReference>
<dbReference type="InterPro" id="IPR051494">
    <property type="entry name" value="BSD_domain-containing"/>
</dbReference>
<dbReference type="Proteomes" id="UP001321473">
    <property type="component" value="Unassembled WGS sequence"/>
</dbReference>
<evidence type="ECO:0000259" key="2">
    <source>
        <dbReference type="PROSITE" id="PS50222"/>
    </source>
</evidence>
<evidence type="ECO:0008006" key="6">
    <source>
        <dbReference type="Google" id="ProtNLM"/>
    </source>
</evidence>
<feature type="domain" description="EF-hand" evidence="2">
    <location>
        <begin position="12"/>
        <end position="47"/>
    </location>
</feature>
<protein>
    <recommendedName>
        <fullName evidence="6">BSD domain-containing protein</fullName>
    </recommendedName>
</protein>
<dbReference type="AlphaFoldDB" id="A0AAQ4E1C8"/>
<dbReference type="SMART" id="SM00751">
    <property type="entry name" value="BSD"/>
    <property type="match status" value="1"/>
</dbReference>
<dbReference type="EMBL" id="JARKHS020023799">
    <property type="protein sequence ID" value="KAK8768518.1"/>
    <property type="molecule type" value="Genomic_DNA"/>
</dbReference>
<dbReference type="PROSITE" id="PS50222">
    <property type="entry name" value="EF_HAND_2"/>
    <property type="match status" value="1"/>
</dbReference>
<proteinExistence type="predicted"/>
<keyword evidence="5" id="KW-1185">Reference proteome</keyword>
<feature type="compositionally biased region" description="Basic residues" evidence="1">
    <location>
        <begin position="69"/>
        <end position="91"/>
    </location>
</feature>
<evidence type="ECO:0000259" key="3">
    <source>
        <dbReference type="PROSITE" id="PS50858"/>
    </source>
</evidence>